<evidence type="ECO:0000313" key="3">
    <source>
        <dbReference type="EMBL" id="KAF2597987.1"/>
    </source>
</evidence>
<organism evidence="3 4">
    <name type="scientific">Brassica cretica</name>
    <name type="common">Mustard</name>
    <dbReference type="NCBI Taxonomy" id="69181"/>
    <lineage>
        <taxon>Eukaryota</taxon>
        <taxon>Viridiplantae</taxon>
        <taxon>Streptophyta</taxon>
        <taxon>Embryophyta</taxon>
        <taxon>Tracheophyta</taxon>
        <taxon>Spermatophyta</taxon>
        <taxon>Magnoliopsida</taxon>
        <taxon>eudicotyledons</taxon>
        <taxon>Gunneridae</taxon>
        <taxon>Pentapetalae</taxon>
        <taxon>rosids</taxon>
        <taxon>malvids</taxon>
        <taxon>Brassicales</taxon>
        <taxon>Brassicaceae</taxon>
        <taxon>Brassiceae</taxon>
        <taxon>Brassica</taxon>
    </lineage>
</organism>
<evidence type="ECO:0000313" key="4">
    <source>
        <dbReference type="Proteomes" id="UP000712281"/>
    </source>
</evidence>
<keyword evidence="2" id="KW-0472">Membrane</keyword>
<proteinExistence type="predicted"/>
<dbReference type="Proteomes" id="UP000712281">
    <property type="component" value="Unassembled WGS sequence"/>
</dbReference>
<feature type="compositionally biased region" description="Basic residues" evidence="1">
    <location>
        <begin position="38"/>
        <end position="47"/>
    </location>
</feature>
<dbReference type="EMBL" id="QGKW02000717">
    <property type="protein sequence ID" value="KAF2597987.1"/>
    <property type="molecule type" value="Genomic_DNA"/>
</dbReference>
<evidence type="ECO:0000256" key="2">
    <source>
        <dbReference type="SAM" id="Phobius"/>
    </source>
</evidence>
<sequence length="116" mass="13518">MDEDLRKYRYKKRQVKTREPDRYHLSASPTGEDDQHHGRLAHGRGRPSPRSLRPWARTTSNTVASPMGEDDPIPASSTRFNSRVLLIVVISDFWIIYLSFHLDRSYSRSFTTEIVE</sequence>
<keyword evidence="2" id="KW-1133">Transmembrane helix</keyword>
<dbReference type="AlphaFoldDB" id="A0A8S9KW76"/>
<evidence type="ECO:0000256" key="1">
    <source>
        <dbReference type="SAM" id="MobiDB-lite"/>
    </source>
</evidence>
<gene>
    <name evidence="3" type="ORF">F2Q68_00008201</name>
</gene>
<keyword evidence="2" id="KW-0812">Transmembrane</keyword>
<accession>A0A8S9KW76</accession>
<comment type="caution">
    <text evidence="3">The sequence shown here is derived from an EMBL/GenBank/DDBJ whole genome shotgun (WGS) entry which is preliminary data.</text>
</comment>
<reference evidence="3" key="1">
    <citation type="submission" date="2019-12" db="EMBL/GenBank/DDBJ databases">
        <title>Genome sequencing and annotation of Brassica cretica.</title>
        <authorList>
            <person name="Studholme D.J."/>
            <person name="Sarris P.F."/>
        </authorList>
    </citation>
    <scope>NUCLEOTIDE SEQUENCE</scope>
    <source>
        <strain evidence="3">PFS-001/15</strain>
        <tissue evidence="3">Leaf</tissue>
    </source>
</reference>
<protein>
    <submittedName>
        <fullName evidence="3">Uncharacterized protein</fullName>
    </submittedName>
</protein>
<name>A0A8S9KW76_BRACR</name>
<feature type="transmembrane region" description="Helical" evidence="2">
    <location>
        <begin position="84"/>
        <end position="102"/>
    </location>
</feature>
<feature type="region of interest" description="Disordered" evidence="1">
    <location>
        <begin position="1"/>
        <end position="75"/>
    </location>
</feature>